<dbReference type="STRING" id="1385514.N782_02790"/>
<feature type="region of interest" description="Disordered" evidence="1">
    <location>
        <begin position="28"/>
        <end position="58"/>
    </location>
</feature>
<dbReference type="AlphaFoldDB" id="A0A0A2T4X7"/>
<dbReference type="Proteomes" id="UP000030147">
    <property type="component" value="Unassembled WGS sequence"/>
</dbReference>
<keyword evidence="3" id="KW-1185">Reference proteome</keyword>
<organism evidence="2 3">
    <name type="scientific">Pontibacillus yanchengensis Y32</name>
    <dbReference type="NCBI Taxonomy" id="1385514"/>
    <lineage>
        <taxon>Bacteria</taxon>
        <taxon>Bacillati</taxon>
        <taxon>Bacillota</taxon>
        <taxon>Bacilli</taxon>
        <taxon>Bacillales</taxon>
        <taxon>Bacillaceae</taxon>
        <taxon>Pontibacillus</taxon>
    </lineage>
</organism>
<dbReference type="RefSeq" id="WP_036824711.1">
    <property type="nucleotide sequence ID" value="NZ_AVBF01000111.1"/>
</dbReference>
<comment type="caution">
    <text evidence="2">The sequence shown here is derived from an EMBL/GenBank/DDBJ whole genome shotgun (WGS) entry which is preliminary data.</text>
</comment>
<sequence>MAQNDKNINKNPDADGYSDFANVEAMRNYLTPEQLPEGPYGAPRNKYKPVGNKSTPWKEGQRYYSAFNYEYKSLHEDMPRHDTPAHPTHDHPDMEKKPSQEQQNQK</sequence>
<evidence type="ECO:0008006" key="4">
    <source>
        <dbReference type="Google" id="ProtNLM"/>
    </source>
</evidence>
<feature type="compositionally biased region" description="Basic and acidic residues" evidence="1">
    <location>
        <begin position="75"/>
        <end position="99"/>
    </location>
</feature>
<feature type="compositionally biased region" description="Polar residues" evidence="1">
    <location>
        <begin position="1"/>
        <end position="10"/>
    </location>
</feature>
<protein>
    <recommendedName>
        <fullName evidence="4">Cytosolic protein</fullName>
    </recommendedName>
</protein>
<feature type="region of interest" description="Disordered" evidence="1">
    <location>
        <begin position="75"/>
        <end position="106"/>
    </location>
</feature>
<dbReference type="eggNOG" id="ENOG5032VKV">
    <property type="taxonomic scope" value="Bacteria"/>
</dbReference>
<accession>A0A0A2T4X7</accession>
<feature type="region of interest" description="Disordered" evidence="1">
    <location>
        <begin position="1"/>
        <end position="20"/>
    </location>
</feature>
<evidence type="ECO:0000256" key="1">
    <source>
        <dbReference type="SAM" id="MobiDB-lite"/>
    </source>
</evidence>
<gene>
    <name evidence="2" type="ORF">N782_02790</name>
</gene>
<evidence type="ECO:0000313" key="2">
    <source>
        <dbReference type="EMBL" id="KGP70822.1"/>
    </source>
</evidence>
<evidence type="ECO:0000313" key="3">
    <source>
        <dbReference type="Proteomes" id="UP000030147"/>
    </source>
</evidence>
<name>A0A0A2T4X7_9BACI</name>
<proteinExistence type="predicted"/>
<dbReference type="EMBL" id="AVBF01000111">
    <property type="protein sequence ID" value="KGP70822.1"/>
    <property type="molecule type" value="Genomic_DNA"/>
</dbReference>
<reference evidence="2 3" key="1">
    <citation type="journal article" date="2015" name="Stand. Genomic Sci.">
        <title>High quality draft genome sequence of the moderately halophilic bacterium Pontibacillus yanchengensis Y32(T) and comparison among Pontibacillus genomes.</title>
        <authorList>
            <person name="Huang J."/>
            <person name="Qiao Z.X."/>
            <person name="Tang J.W."/>
            <person name="Wang G."/>
        </authorList>
    </citation>
    <scope>NUCLEOTIDE SEQUENCE [LARGE SCALE GENOMIC DNA]</scope>
    <source>
        <strain evidence="2 3">Y32</strain>
    </source>
</reference>
<dbReference type="OrthoDB" id="2376226at2"/>